<sequence length="679" mass="77002">MYANYSFYWSPAARRWLLLLLGLLLGSAARAQIVDDSTKTVYGPKTTRVIYEREVRRDSVGGTIIDTTLTKFSQERFWAHDTTFQQNLGALATASQPLLYQPNLALGTRFGRHAFDRNTPAGSEVPYYDSRSPYSFFRFIQGSQGEQVFEISYSRSFKKNFSVGIDYERIASNQVLNTGGNQWLAEHNNVTFFTRFQTEDGRYHLLFNYIASRQRTREQGGIWPTDDEVALIKGNGGNLGNILFDYSNERTYLTPGINIDDRDQVHLFQSYRLARRGFTAYHVLDAGRQYNGYNDDALPRAADDALLFYPNPPGLLNGRQRGVYRNATATSDRATYRQVENTFGLLGRTDRVEYNLYGRARNASLLELSTPSPSRTATSPTPVLRSGVGLPLKPVYQQTYFDGFVGGSAAFNYRTIYAVEVAGEYKFFNEYYLRGSIRTGPLSAELTTASYSPTLTQRKFVGNHYQWPDSSHSNVNSFSNTLANQVSVRLQQRLPLLAGHSIDARVSVVNLNKYIYYDTLGRPTQDNASRTLLIVFARHRFELGKFHFDNQATYTRGADKDNAALRIPALVTESRVYYQTSVFKSALFGQVGAEYTYQSSWYGYNYAPSTQQFYVQNSFLLPAYGVANVFVAADIKSASIFIKAAYVNQGLGPNGYFTAPYYTGYPRRLQFGVRWRFFN</sequence>
<evidence type="ECO:0000256" key="1">
    <source>
        <dbReference type="SAM" id="SignalP"/>
    </source>
</evidence>
<dbReference type="EMBL" id="JABBGH010000001">
    <property type="protein sequence ID" value="NML64104.1"/>
    <property type="molecule type" value="Genomic_DNA"/>
</dbReference>
<protein>
    <submittedName>
        <fullName evidence="2">Putative porin</fullName>
    </submittedName>
</protein>
<evidence type="ECO:0000313" key="2">
    <source>
        <dbReference type="EMBL" id="NML64104.1"/>
    </source>
</evidence>
<accession>A0A7Y0AB37</accession>
<dbReference type="Pfam" id="PF14121">
    <property type="entry name" value="Porin_10"/>
    <property type="match status" value="1"/>
</dbReference>
<comment type="caution">
    <text evidence="2">The sequence shown here is derived from an EMBL/GenBank/DDBJ whole genome shotgun (WGS) entry which is preliminary data.</text>
</comment>
<reference evidence="2 3" key="1">
    <citation type="submission" date="2020-04" db="EMBL/GenBank/DDBJ databases">
        <title>Hymenobacter polaris sp. nov., isolated from Arctic soil.</title>
        <authorList>
            <person name="Dahal R.H."/>
        </authorList>
    </citation>
    <scope>NUCLEOTIDE SEQUENCE [LARGE SCALE GENOMIC DNA]</scope>
    <source>
        <strain evidence="2 3">RP-2-7</strain>
    </source>
</reference>
<dbReference type="AlphaFoldDB" id="A0A7Y0AB37"/>
<feature type="chain" id="PRO_5030882636" evidence="1">
    <location>
        <begin position="32"/>
        <end position="679"/>
    </location>
</feature>
<dbReference type="InterPro" id="IPR025631">
    <property type="entry name" value="Porin_10"/>
</dbReference>
<organism evidence="2 3">
    <name type="scientific">Hymenobacter polaris</name>
    <dbReference type="NCBI Taxonomy" id="2682546"/>
    <lineage>
        <taxon>Bacteria</taxon>
        <taxon>Pseudomonadati</taxon>
        <taxon>Bacteroidota</taxon>
        <taxon>Cytophagia</taxon>
        <taxon>Cytophagales</taxon>
        <taxon>Hymenobacteraceae</taxon>
        <taxon>Hymenobacter</taxon>
    </lineage>
</organism>
<keyword evidence="3" id="KW-1185">Reference proteome</keyword>
<dbReference type="RefSeq" id="WP_169529428.1">
    <property type="nucleotide sequence ID" value="NZ_JABBGH010000001.1"/>
</dbReference>
<evidence type="ECO:0000313" key="3">
    <source>
        <dbReference type="Proteomes" id="UP000559626"/>
    </source>
</evidence>
<dbReference type="Proteomes" id="UP000559626">
    <property type="component" value="Unassembled WGS sequence"/>
</dbReference>
<feature type="signal peptide" evidence="1">
    <location>
        <begin position="1"/>
        <end position="31"/>
    </location>
</feature>
<keyword evidence="1" id="KW-0732">Signal</keyword>
<name>A0A7Y0AB37_9BACT</name>
<gene>
    <name evidence="2" type="ORF">HHL22_02695</name>
</gene>
<proteinExistence type="predicted"/>